<evidence type="ECO:0000256" key="1">
    <source>
        <dbReference type="ARBA" id="ARBA00022702"/>
    </source>
</evidence>
<organism evidence="4 5">
    <name type="scientific">Halobacteriovorax marinus</name>
    <dbReference type="NCBI Taxonomy" id="97084"/>
    <lineage>
        <taxon>Bacteria</taxon>
        <taxon>Pseudomonadati</taxon>
        <taxon>Bdellovibrionota</taxon>
        <taxon>Bacteriovoracia</taxon>
        <taxon>Bacteriovoracales</taxon>
        <taxon>Halobacteriovoraceae</taxon>
        <taxon>Halobacteriovorax</taxon>
    </lineage>
</organism>
<comment type="caution">
    <text evidence="4">The sequence shown here is derived from an EMBL/GenBank/DDBJ whole genome shotgun (WGS) entry which is preliminary data.</text>
</comment>
<protein>
    <recommendedName>
        <fullName evidence="6">Lipoprotein</fullName>
    </recommendedName>
</protein>
<feature type="chain" id="PRO_5013074008" description="Lipoprotein" evidence="3">
    <location>
        <begin position="20"/>
        <end position="154"/>
    </location>
</feature>
<dbReference type="Proteomes" id="UP000196531">
    <property type="component" value="Unassembled WGS sequence"/>
</dbReference>
<dbReference type="EMBL" id="MAAO01000002">
    <property type="protein sequence ID" value="OUR99712.1"/>
    <property type="molecule type" value="Genomic_DNA"/>
</dbReference>
<evidence type="ECO:0000256" key="3">
    <source>
        <dbReference type="SAM" id="SignalP"/>
    </source>
</evidence>
<keyword evidence="3" id="KW-0732">Signal</keyword>
<dbReference type="PANTHER" id="PTHR11245:SF6">
    <property type="entry name" value="DUF19 DOMAIN-CONTAINING PROTEIN"/>
    <property type="match status" value="1"/>
</dbReference>
<gene>
    <name evidence="4" type="ORF">A9Q84_01425</name>
</gene>
<evidence type="ECO:0000313" key="4">
    <source>
        <dbReference type="EMBL" id="OUR99712.1"/>
    </source>
</evidence>
<dbReference type="InterPro" id="IPR004978">
    <property type="entry name" value="Stanniocalcin"/>
</dbReference>
<sequence length="154" mass="17671">MKSLWAILFIFLFSLSSSAQFNCDELLDDCEFYSCVEEEKHCGKRGYMMAFGKKYCMKFQTEIDRFSENGKVWVSNVRLCLIDKMNNTDETLSCKKFKKAQVKSHLPCYVESGYCSLSGKDKRSINKVILKSLWKPSLIFAGLRVLGSCLGNHL</sequence>
<evidence type="ECO:0008006" key="6">
    <source>
        <dbReference type="Google" id="ProtNLM"/>
    </source>
</evidence>
<reference evidence="5" key="1">
    <citation type="journal article" date="2017" name="Proc. Natl. Acad. Sci. U.S.A.">
        <title>Simulation of Deepwater Horizon oil plume reveals substrate specialization within a complex community of hydrocarbon-degraders.</title>
        <authorList>
            <person name="Hu P."/>
            <person name="Dubinsky E.A."/>
            <person name="Probst A.J."/>
            <person name="Wang J."/>
            <person name="Sieber C.M.K."/>
            <person name="Tom L.M."/>
            <person name="Gardinali P."/>
            <person name="Banfield J.F."/>
            <person name="Atlas R.M."/>
            <person name="Andersen G.L."/>
        </authorList>
    </citation>
    <scope>NUCLEOTIDE SEQUENCE [LARGE SCALE GENOMIC DNA]</scope>
</reference>
<feature type="signal peptide" evidence="3">
    <location>
        <begin position="1"/>
        <end position="19"/>
    </location>
</feature>
<proteinExistence type="predicted"/>
<dbReference type="PANTHER" id="PTHR11245">
    <property type="entry name" value="STANNIOCALCIN"/>
    <property type="match status" value="1"/>
</dbReference>
<evidence type="ECO:0000313" key="5">
    <source>
        <dbReference type="Proteomes" id="UP000196531"/>
    </source>
</evidence>
<evidence type="ECO:0000256" key="2">
    <source>
        <dbReference type="ARBA" id="ARBA00023157"/>
    </source>
</evidence>
<accession>A0A1Y5FBY7</accession>
<dbReference type="AlphaFoldDB" id="A0A1Y5FBY7"/>
<name>A0A1Y5FBY7_9BACT</name>
<keyword evidence="2" id="KW-1015">Disulfide bond</keyword>
<dbReference type="GO" id="GO:0005179">
    <property type="term" value="F:hormone activity"/>
    <property type="evidence" value="ECO:0007669"/>
    <property type="project" value="UniProtKB-KW"/>
</dbReference>
<dbReference type="GO" id="GO:0006874">
    <property type="term" value="P:intracellular calcium ion homeostasis"/>
    <property type="evidence" value="ECO:0007669"/>
    <property type="project" value="TreeGrafter"/>
</dbReference>
<dbReference type="GO" id="GO:0005615">
    <property type="term" value="C:extracellular space"/>
    <property type="evidence" value="ECO:0007669"/>
    <property type="project" value="TreeGrafter"/>
</dbReference>
<keyword evidence="1" id="KW-0372">Hormone</keyword>